<protein>
    <submittedName>
        <fullName evidence="10">Isoflavone 2'-hydroxylase-like</fullName>
    </submittedName>
</protein>
<dbReference type="Proteomes" id="UP000189703">
    <property type="component" value="Unplaced"/>
</dbReference>
<organism evidence="9 10">
    <name type="scientific">Nelumbo nucifera</name>
    <name type="common">Sacred lotus</name>
    <dbReference type="NCBI Taxonomy" id="4432"/>
    <lineage>
        <taxon>Eukaryota</taxon>
        <taxon>Viridiplantae</taxon>
        <taxon>Streptophyta</taxon>
        <taxon>Embryophyta</taxon>
        <taxon>Tracheophyta</taxon>
        <taxon>Spermatophyta</taxon>
        <taxon>Magnoliopsida</taxon>
        <taxon>Proteales</taxon>
        <taxon>Nelumbonaceae</taxon>
        <taxon>Nelumbo</taxon>
    </lineage>
</organism>
<evidence type="ECO:0000256" key="3">
    <source>
        <dbReference type="ARBA" id="ARBA00022723"/>
    </source>
</evidence>
<evidence type="ECO:0000256" key="4">
    <source>
        <dbReference type="ARBA" id="ARBA00023002"/>
    </source>
</evidence>
<keyword evidence="8" id="KW-0812">Transmembrane</keyword>
<dbReference type="InterPro" id="IPR002401">
    <property type="entry name" value="Cyt_P450_E_grp-I"/>
</dbReference>
<evidence type="ECO:0000313" key="9">
    <source>
        <dbReference type="Proteomes" id="UP000189703"/>
    </source>
</evidence>
<evidence type="ECO:0000256" key="6">
    <source>
        <dbReference type="ARBA" id="ARBA00023136"/>
    </source>
</evidence>
<dbReference type="InterPro" id="IPR036396">
    <property type="entry name" value="Cyt_P450_sf"/>
</dbReference>
<keyword evidence="3 7" id="KW-0479">Metal-binding</keyword>
<keyword evidence="8" id="KW-1133">Transmembrane helix</keyword>
<dbReference type="InterPro" id="IPR050651">
    <property type="entry name" value="Plant_Cytochrome_P450_Monoox"/>
</dbReference>
<keyword evidence="5 7" id="KW-0408">Iron</keyword>
<keyword evidence="9" id="KW-1185">Reference proteome</keyword>
<dbReference type="SUPFAM" id="SSF48264">
    <property type="entry name" value="Cytochrome P450"/>
    <property type="match status" value="1"/>
</dbReference>
<evidence type="ECO:0000256" key="7">
    <source>
        <dbReference type="PIRSR" id="PIRSR602401-1"/>
    </source>
</evidence>
<keyword evidence="6 8" id="KW-0472">Membrane</keyword>
<evidence type="ECO:0000256" key="8">
    <source>
        <dbReference type="SAM" id="Phobius"/>
    </source>
</evidence>
<dbReference type="InParanoid" id="A0A1U8B5T5"/>
<evidence type="ECO:0000256" key="2">
    <source>
        <dbReference type="ARBA" id="ARBA00022617"/>
    </source>
</evidence>
<keyword evidence="4" id="KW-0560">Oxidoreductase</keyword>
<dbReference type="RefSeq" id="XP_010271553.1">
    <property type="nucleotide sequence ID" value="XM_010273251.2"/>
</dbReference>
<evidence type="ECO:0000256" key="5">
    <source>
        <dbReference type="ARBA" id="ARBA00023004"/>
    </source>
</evidence>
<dbReference type="PANTHER" id="PTHR47947:SF3">
    <property type="entry name" value="CYTOCHROME P450 81D1-LIKE"/>
    <property type="match status" value="1"/>
</dbReference>
<dbReference type="GeneID" id="104607579"/>
<dbReference type="Pfam" id="PF00067">
    <property type="entry name" value="p450"/>
    <property type="match status" value="1"/>
</dbReference>
<sequence length="511" mass="58364">MEILLYYFVLFFFGFLLLSKYRLIKKWKLPPSPLTLPIIGHLYLFKNPLYRTLADISNRYGPILLLRFGSRPVLLVSSPSAAGECLTTNDILFANRPRLLAGKYIGYNYLSIGSASYGNHWRNLRRISSLEVFSTNRLQMFSRSRTNEVRSMILRLASSGTKEVDMKLMFFELTLNVIMMMIAGERYYGENVEEESEKARRLHDIVTETFYLSAATHIGDYMPALRWVGFNRLQERLMRLHQKRDEFMQELIEEHKKMKTDDSFISSSSSESGERKKTLIDVLLSLQEAEPEYHTDDIIKSLVLDLIAAGTDTSSGTMEWAMSLLLNHPDVLKKAQAEIDNHVGQGRLFHESDLSKLPYLRCIINETLRMYPAAPLLVPHESSEDCVVGGFDIPHGTLLLVNMWAIHNDPKIWEEPRKFKPERFEGLEGRRDGFKLLPFGSGRRSCPVEGLAERMVGLALGSLIQCFEWEMVGDDLVDMSEGAGGLTLPKARVLKAKRKPRPTMVDLLSQL</sequence>
<dbReference type="GO" id="GO:0020037">
    <property type="term" value="F:heme binding"/>
    <property type="evidence" value="ECO:0007669"/>
    <property type="project" value="InterPro"/>
</dbReference>
<dbReference type="Gene3D" id="1.10.630.10">
    <property type="entry name" value="Cytochrome P450"/>
    <property type="match status" value="1"/>
</dbReference>
<keyword evidence="2 7" id="KW-0349">Heme</keyword>
<dbReference type="GO" id="GO:0005506">
    <property type="term" value="F:iron ion binding"/>
    <property type="evidence" value="ECO:0007669"/>
    <property type="project" value="InterPro"/>
</dbReference>
<feature type="binding site" description="axial binding residue" evidence="7">
    <location>
        <position position="446"/>
    </location>
    <ligand>
        <name>heme</name>
        <dbReference type="ChEBI" id="CHEBI:30413"/>
    </ligand>
    <ligandPart>
        <name>Fe</name>
        <dbReference type="ChEBI" id="CHEBI:18248"/>
    </ligandPart>
</feature>
<evidence type="ECO:0000256" key="1">
    <source>
        <dbReference type="ARBA" id="ARBA00004370"/>
    </source>
</evidence>
<dbReference type="GO" id="GO:0004497">
    <property type="term" value="F:monooxygenase activity"/>
    <property type="evidence" value="ECO:0007669"/>
    <property type="project" value="InterPro"/>
</dbReference>
<dbReference type="CDD" id="cd20653">
    <property type="entry name" value="CYP81"/>
    <property type="match status" value="1"/>
</dbReference>
<dbReference type="FunFam" id="1.10.630.10:FF:000023">
    <property type="entry name" value="Cytochrome P450 family protein"/>
    <property type="match status" value="1"/>
</dbReference>
<dbReference type="PRINTS" id="PR00463">
    <property type="entry name" value="EP450I"/>
</dbReference>
<comment type="subcellular location">
    <subcellularLocation>
        <location evidence="1">Membrane</location>
    </subcellularLocation>
</comment>
<dbReference type="eggNOG" id="KOG0156">
    <property type="taxonomic scope" value="Eukaryota"/>
</dbReference>
<dbReference type="AlphaFoldDB" id="A0A1U8B5T5"/>
<dbReference type="PRINTS" id="PR00385">
    <property type="entry name" value="P450"/>
</dbReference>
<dbReference type="InterPro" id="IPR001128">
    <property type="entry name" value="Cyt_P450"/>
</dbReference>
<dbReference type="OMA" id="NMVARMI"/>
<reference evidence="10" key="1">
    <citation type="submission" date="2025-08" db="UniProtKB">
        <authorList>
            <consortium name="RefSeq"/>
        </authorList>
    </citation>
    <scope>IDENTIFICATION</scope>
</reference>
<evidence type="ECO:0000313" key="10">
    <source>
        <dbReference type="RefSeq" id="XP_010271553.1"/>
    </source>
</evidence>
<dbReference type="STRING" id="4432.A0A1U8B5T5"/>
<dbReference type="KEGG" id="nnu:104607579"/>
<proteinExistence type="predicted"/>
<dbReference type="GO" id="GO:0016705">
    <property type="term" value="F:oxidoreductase activity, acting on paired donors, with incorporation or reduction of molecular oxygen"/>
    <property type="evidence" value="ECO:0007669"/>
    <property type="project" value="InterPro"/>
</dbReference>
<accession>A0A1U8B5T5</accession>
<dbReference type="OrthoDB" id="1055148at2759"/>
<name>A0A1U8B5T5_NELNU</name>
<feature type="transmembrane region" description="Helical" evidence="8">
    <location>
        <begin position="6"/>
        <end position="24"/>
    </location>
</feature>
<gene>
    <name evidence="10" type="primary">LOC104607579</name>
</gene>
<dbReference type="GO" id="GO:0016020">
    <property type="term" value="C:membrane"/>
    <property type="evidence" value="ECO:0007669"/>
    <property type="project" value="UniProtKB-SubCell"/>
</dbReference>
<comment type="cofactor">
    <cofactor evidence="7">
        <name>heme</name>
        <dbReference type="ChEBI" id="CHEBI:30413"/>
    </cofactor>
</comment>
<dbReference type="PANTHER" id="PTHR47947">
    <property type="entry name" value="CYTOCHROME P450 82C3-RELATED"/>
    <property type="match status" value="1"/>
</dbReference>